<dbReference type="EMBL" id="QEAQ01000001">
    <property type="protein sequence ID" value="TPX62918.1"/>
    <property type="molecule type" value="Genomic_DNA"/>
</dbReference>
<gene>
    <name evidence="2" type="ORF">PhCBS80983_g00033</name>
</gene>
<evidence type="ECO:0000256" key="1">
    <source>
        <dbReference type="SAM" id="MobiDB-lite"/>
    </source>
</evidence>
<dbReference type="Proteomes" id="UP000318582">
    <property type="component" value="Unassembled WGS sequence"/>
</dbReference>
<feature type="region of interest" description="Disordered" evidence="1">
    <location>
        <begin position="419"/>
        <end position="439"/>
    </location>
</feature>
<protein>
    <submittedName>
        <fullName evidence="2">Uncharacterized protein</fullName>
    </submittedName>
</protein>
<dbReference type="STRING" id="109895.A0A507EI88"/>
<dbReference type="AlphaFoldDB" id="A0A507EI88"/>
<organism evidence="2 3">
    <name type="scientific">Powellomyces hirtus</name>
    <dbReference type="NCBI Taxonomy" id="109895"/>
    <lineage>
        <taxon>Eukaryota</taxon>
        <taxon>Fungi</taxon>
        <taxon>Fungi incertae sedis</taxon>
        <taxon>Chytridiomycota</taxon>
        <taxon>Chytridiomycota incertae sedis</taxon>
        <taxon>Chytridiomycetes</taxon>
        <taxon>Spizellomycetales</taxon>
        <taxon>Powellomycetaceae</taxon>
        <taxon>Powellomyces</taxon>
    </lineage>
</organism>
<feature type="compositionally biased region" description="Pro residues" evidence="1">
    <location>
        <begin position="422"/>
        <end position="436"/>
    </location>
</feature>
<evidence type="ECO:0000313" key="2">
    <source>
        <dbReference type="EMBL" id="TPX62918.1"/>
    </source>
</evidence>
<sequence length="460" mass="52217">MEYSSYLFDLAWKFPKAAPILWQSYKRCNEFVSSLSPDVRGRIGRCRDLAIDVVGMASRKTRSMYTTAMSLPRTPHDEWQQPSRLILSPLSRLILLWQPVVQEWEAEVGKDPSEKVVFVGNKYIYGLDLPALHSVIYLKTGKLVRFTVDPIHFQIPLWKHFLQYFGAVPLSPTVIPDLMEAGYMLVWFPDLPMSGSEPGCLTGQEMEFGMWALDHGYSVLPVATMGMADMLPIKYHIPLHPVHRAAALISAILPKFLNPIPQRLTTEAFRDSMIPIVLPRSYQRQYMRFSTPMRTTGPSRKLLEVDCIHSSRFRNSSSPLRQRPLSSTADTLITQLDIASTLASRTFRAMDMNALYLEELRLEDPRRYVLSPLYSCVHAISRAFSGVNHGVKGSERLVRRQSARALRAVAGWVDVVTKEMQSPPPPTDNPPPPPEYFPVNIKSVVSDDEAMSDGEWYDCE</sequence>
<proteinExistence type="predicted"/>
<reference evidence="2 3" key="1">
    <citation type="journal article" date="2019" name="Sci. Rep.">
        <title>Comparative genomics of chytrid fungi reveal insights into the obligate biotrophic and pathogenic lifestyle of Synchytrium endobioticum.</title>
        <authorList>
            <person name="van de Vossenberg B.T.L.H."/>
            <person name="Warris S."/>
            <person name="Nguyen H.D.T."/>
            <person name="van Gent-Pelzer M.P.E."/>
            <person name="Joly D.L."/>
            <person name="van de Geest H.C."/>
            <person name="Bonants P.J.M."/>
            <person name="Smith D.S."/>
            <person name="Levesque C.A."/>
            <person name="van der Lee T.A.J."/>
        </authorList>
    </citation>
    <scope>NUCLEOTIDE SEQUENCE [LARGE SCALE GENOMIC DNA]</scope>
    <source>
        <strain evidence="2 3">CBS 809.83</strain>
    </source>
</reference>
<keyword evidence="3" id="KW-1185">Reference proteome</keyword>
<dbReference type="PANTHER" id="PTHR22753">
    <property type="entry name" value="TRANSMEMBRANE PROTEIN 68"/>
    <property type="match status" value="1"/>
</dbReference>
<evidence type="ECO:0000313" key="3">
    <source>
        <dbReference type="Proteomes" id="UP000318582"/>
    </source>
</evidence>
<dbReference type="GO" id="GO:0016020">
    <property type="term" value="C:membrane"/>
    <property type="evidence" value="ECO:0007669"/>
    <property type="project" value="TreeGrafter"/>
</dbReference>
<comment type="caution">
    <text evidence="2">The sequence shown here is derived from an EMBL/GenBank/DDBJ whole genome shotgun (WGS) entry which is preliminary data.</text>
</comment>
<name>A0A507EI88_9FUNG</name>
<accession>A0A507EI88</accession>
<dbReference type="PANTHER" id="PTHR22753:SF14">
    <property type="entry name" value="MONOACYLGLYCEROL_DIACYLGLYCEROL O-ACYLTRANSFERASE"/>
    <property type="match status" value="1"/>
</dbReference>